<dbReference type="SUPFAM" id="SSF102712">
    <property type="entry name" value="JAB1/MPN domain"/>
    <property type="match status" value="1"/>
</dbReference>
<dbReference type="SMART" id="SM00232">
    <property type="entry name" value="JAB_MPN"/>
    <property type="match status" value="1"/>
</dbReference>
<dbReference type="OrthoDB" id="9802958at2"/>
<keyword evidence="2" id="KW-0479">Metal-binding</keyword>
<keyword evidence="8" id="KW-1185">Reference proteome</keyword>
<keyword evidence="5" id="KW-0482">Metalloprotease</keyword>
<organism evidence="7 8">
    <name type="scientific">Solemya pervernicosa gill symbiont</name>
    <dbReference type="NCBI Taxonomy" id="642797"/>
    <lineage>
        <taxon>Bacteria</taxon>
        <taxon>Pseudomonadati</taxon>
        <taxon>Pseudomonadota</taxon>
        <taxon>Gammaproteobacteria</taxon>
        <taxon>sulfur-oxidizing symbionts</taxon>
    </lineage>
</organism>
<accession>A0A1T2KYN4</accession>
<evidence type="ECO:0000259" key="6">
    <source>
        <dbReference type="PROSITE" id="PS50249"/>
    </source>
</evidence>
<evidence type="ECO:0000313" key="8">
    <source>
        <dbReference type="Proteomes" id="UP000191110"/>
    </source>
</evidence>
<dbReference type="PANTHER" id="PTHR34858">
    <property type="entry name" value="CYSO-CYSTEINE PEPTIDASE"/>
    <property type="match status" value="1"/>
</dbReference>
<evidence type="ECO:0000256" key="3">
    <source>
        <dbReference type="ARBA" id="ARBA00022801"/>
    </source>
</evidence>
<dbReference type="GO" id="GO:0008270">
    <property type="term" value="F:zinc ion binding"/>
    <property type="evidence" value="ECO:0007669"/>
    <property type="project" value="TreeGrafter"/>
</dbReference>
<dbReference type="InterPro" id="IPR037518">
    <property type="entry name" value="MPN"/>
</dbReference>
<dbReference type="Proteomes" id="UP000191110">
    <property type="component" value="Unassembled WGS sequence"/>
</dbReference>
<name>A0A1T2KYN4_9GAMM</name>
<dbReference type="Gene3D" id="3.40.140.10">
    <property type="entry name" value="Cytidine Deaminase, domain 2"/>
    <property type="match status" value="1"/>
</dbReference>
<dbReference type="PROSITE" id="PS50249">
    <property type="entry name" value="MPN"/>
    <property type="match status" value="1"/>
</dbReference>
<proteinExistence type="predicted"/>
<keyword evidence="1" id="KW-0645">Protease</keyword>
<dbReference type="InterPro" id="IPR000555">
    <property type="entry name" value="JAMM/MPN+_dom"/>
</dbReference>
<dbReference type="GO" id="GO:0008235">
    <property type="term" value="F:metalloexopeptidase activity"/>
    <property type="evidence" value="ECO:0007669"/>
    <property type="project" value="TreeGrafter"/>
</dbReference>
<reference evidence="7 8" key="1">
    <citation type="submission" date="2016-11" db="EMBL/GenBank/DDBJ databases">
        <title>Mixed transmission modes and dynamic genome evolution in an obligate animal-bacterial symbiosis.</title>
        <authorList>
            <person name="Russell S.L."/>
            <person name="Corbett-Detig R.B."/>
            <person name="Cavanaugh C.M."/>
        </authorList>
    </citation>
    <scope>NUCLEOTIDE SEQUENCE [LARGE SCALE GENOMIC DNA]</scope>
    <source>
        <strain evidence="7">Sveles-Q1</strain>
    </source>
</reference>
<evidence type="ECO:0000256" key="2">
    <source>
        <dbReference type="ARBA" id="ARBA00022723"/>
    </source>
</evidence>
<protein>
    <recommendedName>
        <fullName evidence="6">MPN domain-containing protein</fullName>
    </recommendedName>
</protein>
<sequence>MNQTPLSRTLINQILHHAQSNPETEVCGLIDATDGRADQLYPINNIADEPGRLFSMDPQQMIEAMRSMRESGRELFAIYHSHPHAPAEPSVTDLQQAAYPDALYLIISLNTKGVLEMRGYRLGDNSVEAVALESV</sequence>
<dbReference type="GO" id="GO:0006508">
    <property type="term" value="P:proteolysis"/>
    <property type="evidence" value="ECO:0007669"/>
    <property type="project" value="UniProtKB-KW"/>
</dbReference>
<dbReference type="CDD" id="cd08070">
    <property type="entry name" value="MPN_like"/>
    <property type="match status" value="1"/>
</dbReference>
<evidence type="ECO:0000313" key="7">
    <source>
        <dbReference type="EMBL" id="OOZ37978.1"/>
    </source>
</evidence>
<evidence type="ECO:0000256" key="1">
    <source>
        <dbReference type="ARBA" id="ARBA00022670"/>
    </source>
</evidence>
<dbReference type="EMBL" id="MPRL01000153">
    <property type="protein sequence ID" value="OOZ37978.1"/>
    <property type="molecule type" value="Genomic_DNA"/>
</dbReference>
<keyword evidence="3" id="KW-0378">Hydrolase</keyword>
<evidence type="ECO:0000256" key="4">
    <source>
        <dbReference type="ARBA" id="ARBA00022833"/>
    </source>
</evidence>
<dbReference type="PANTHER" id="PTHR34858:SF1">
    <property type="entry name" value="CYSO-CYSTEINE PEPTIDASE"/>
    <property type="match status" value="1"/>
</dbReference>
<dbReference type="InterPro" id="IPR051929">
    <property type="entry name" value="VirAsm_ModProt"/>
</dbReference>
<dbReference type="Pfam" id="PF14464">
    <property type="entry name" value="Prok-JAB"/>
    <property type="match status" value="1"/>
</dbReference>
<feature type="domain" description="MPN" evidence="6">
    <location>
        <begin position="4"/>
        <end position="126"/>
    </location>
</feature>
<gene>
    <name evidence="7" type="ORF">BOW53_16830</name>
</gene>
<keyword evidence="4" id="KW-0862">Zinc</keyword>
<dbReference type="InterPro" id="IPR028090">
    <property type="entry name" value="JAB_dom_prok"/>
</dbReference>
<evidence type="ECO:0000256" key="5">
    <source>
        <dbReference type="ARBA" id="ARBA00023049"/>
    </source>
</evidence>
<dbReference type="RefSeq" id="WP_078485232.1">
    <property type="nucleotide sequence ID" value="NZ_MPRL01000153.1"/>
</dbReference>
<dbReference type="AlphaFoldDB" id="A0A1T2KYN4"/>
<comment type="caution">
    <text evidence="7">The sequence shown here is derived from an EMBL/GenBank/DDBJ whole genome shotgun (WGS) entry which is preliminary data.</text>
</comment>